<dbReference type="GO" id="GO:0009279">
    <property type="term" value="C:cell outer membrane"/>
    <property type="evidence" value="ECO:0007669"/>
    <property type="project" value="UniProtKB-SubCell"/>
</dbReference>
<feature type="domain" description="Secretin/TonB short N-terminal" evidence="8">
    <location>
        <begin position="45"/>
        <end position="94"/>
    </location>
</feature>
<keyword evidence="6 7" id="KW-0998">Cell outer membrane</keyword>
<dbReference type="Proteomes" id="UP000189739">
    <property type="component" value="Unassembled WGS sequence"/>
</dbReference>
<proteinExistence type="inferred from homology"/>
<protein>
    <recommendedName>
        <fullName evidence="12">Secretin/TonB short N-terminal domain-containing protein</fullName>
    </recommendedName>
</protein>
<comment type="similarity">
    <text evidence="7">Belongs to the TonB-dependent receptor family.</text>
</comment>
<dbReference type="Gene3D" id="2.40.170.20">
    <property type="entry name" value="TonB-dependent receptor, beta-barrel domain"/>
    <property type="match status" value="1"/>
</dbReference>
<evidence type="ECO:0000256" key="5">
    <source>
        <dbReference type="ARBA" id="ARBA00023136"/>
    </source>
</evidence>
<reference evidence="10 11" key="1">
    <citation type="submission" date="2016-07" db="EMBL/GenBank/DDBJ databases">
        <title>Genomic analysis of zinc-resistant bacterium Mucilaginibacter pedocola TBZ30.</title>
        <authorList>
            <person name="Huang J."/>
            <person name="Tang J."/>
        </authorList>
    </citation>
    <scope>NUCLEOTIDE SEQUENCE [LARGE SCALE GENOMIC DNA]</scope>
    <source>
        <strain evidence="10 11">TBZ30</strain>
    </source>
</reference>
<evidence type="ECO:0000313" key="11">
    <source>
        <dbReference type="Proteomes" id="UP000189739"/>
    </source>
</evidence>
<evidence type="ECO:0000256" key="7">
    <source>
        <dbReference type="PROSITE-ProRule" id="PRU01360"/>
    </source>
</evidence>
<dbReference type="STRING" id="1792845.BC343_17175"/>
<dbReference type="InterPro" id="IPR008969">
    <property type="entry name" value="CarboxyPept-like_regulatory"/>
</dbReference>
<feature type="domain" description="TonB-dependent receptor plug" evidence="9">
    <location>
        <begin position="253"/>
        <end position="338"/>
    </location>
</feature>
<evidence type="ECO:0000256" key="6">
    <source>
        <dbReference type="ARBA" id="ARBA00023237"/>
    </source>
</evidence>
<sequence length="1199" mass="132924">MKLSTFILLIGLLQASAKGYSQVTLYEKHASLEKVLLKIEKQTNYIFIYDENKLNVPEIDVNVSNVSVEKALEACFKNLPVSYSIIGKNIILAPATPTLFDKVKQLFTVPIQIRGIVTDSTGIPLNRATVYFTKRRNQQVAIAPVVVPAGQAAVIATVGEISYVTNENGLFYMDVEEGDELAVSYIGYKTYHFKVKKDMPFLNIILYSETSQLKEVTVQTGYQNLSKERATGSFSKPDMKIFANRVGTMDVIARLDGQIPGLTIGQDQIFNTTTRQSTRRALVRGTSSIQLPTEPLYVVNGVIVTDFSSLNIDDIADITVLKDAAAAAIWGAQAANGVIVVATKSGVKNQRVKISYSGFVNFQGKPDFSYQRNLTSKQYIQAAKEVFDPVTNPYSSLYSSYIAPHDQILYDQYAGILSAGQANAKLDSLSAIDNTQQIKDLWYRNAITTNHTLSASAGNKYYSFFASLGYNNTRSNTIGETSNTYRINLDQNFTPNDRFSFSLSTQLANAVSGAKHPISVGSDFLPYQLFKNADGSNISMPYIYGMSSEQRAYYQSLSKIDLETYSPLDELNYGHSSTNGLSINTVANGTVKLWKGLSYHGTFGYLTSPATTLAYDDHAQYSMRKNLLSFTVAPDVNSVPVYYIPATGGNFRNNVTNQRNWTVRNQLVYNYSGRDGNDLITLQGGQEANERLTTGVTTNLMGYDEDLQTAPLLDYLKLSQGVFGTVTGAGFLYYQPYQVQEIRSRFKSYFGLAGYTLNHKYSVDASWRVDHSNLFGSDVSAQNKPVYSFGAKWNLAEEGFLKPLTWINGLAIRATYGITGNSPYVGSATVLDILSPEQYTQYPQIAGPSYYLGSAANKKLSWETTHTTNLGLDFAIFNSRLSGSIEYYHKNTTSLLGSLPLDIFTGQGSAISNIGNLTNDGINIGLNSVNIQSSNFRWSTGFVFGFNKNKLVDYGTPQSYMNQASYRLFANYVIGYPTRPLFAYRYAGLDNVGDPQIKLADGTITKDPTKPTADDLVYMGSTTPKFNGGISNSFRYKQFELTLNMIYSLGAVMRKDVNQFYVGRLTGNPQSFSGNIHADFANRWQKPGDELTTNIPAYTSRYFYNYAMRNTGYYTNADINVVSASYLKLREATLAYDLDPRLLKWLKVQSISLRAQVNNILLWTANKAGLDPELQNYTYGGRGTRVGQHTIALGANINF</sequence>
<evidence type="ECO:0000256" key="4">
    <source>
        <dbReference type="ARBA" id="ARBA00022692"/>
    </source>
</evidence>
<accession>A0A1S9P6Z6</accession>
<evidence type="ECO:0000259" key="8">
    <source>
        <dbReference type="Pfam" id="PF07660"/>
    </source>
</evidence>
<dbReference type="PROSITE" id="PS52016">
    <property type="entry name" value="TONB_DEPENDENT_REC_3"/>
    <property type="match status" value="1"/>
</dbReference>
<dbReference type="Pfam" id="PF07715">
    <property type="entry name" value="Plug"/>
    <property type="match status" value="1"/>
</dbReference>
<comment type="caution">
    <text evidence="10">The sequence shown here is derived from an EMBL/GenBank/DDBJ whole genome shotgun (WGS) entry which is preliminary data.</text>
</comment>
<dbReference type="NCBIfam" id="TIGR04056">
    <property type="entry name" value="OMP_RagA_SusC"/>
    <property type="match status" value="1"/>
</dbReference>
<dbReference type="SUPFAM" id="SSF49464">
    <property type="entry name" value="Carboxypeptidase regulatory domain-like"/>
    <property type="match status" value="1"/>
</dbReference>
<dbReference type="InterPro" id="IPR037066">
    <property type="entry name" value="Plug_dom_sf"/>
</dbReference>
<name>A0A1S9P6Z6_9SPHI</name>
<dbReference type="SUPFAM" id="SSF56935">
    <property type="entry name" value="Porins"/>
    <property type="match status" value="1"/>
</dbReference>
<dbReference type="InterPro" id="IPR012910">
    <property type="entry name" value="Plug_dom"/>
</dbReference>
<keyword evidence="5 7" id="KW-0472">Membrane</keyword>
<dbReference type="InterPro" id="IPR023997">
    <property type="entry name" value="TonB-dep_OMP_SusC/RagA_CS"/>
</dbReference>
<dbReference type="Pfam" id="PF07660">
    <property type="entry name" value="STN"/>
    <property type="match status" value="1"/>
</dbReference>
<comment type="subcellular location">
    <subcellularLocation>
        <location evidence="1 7">Cell outer membrane</location>
        <topology evidence="1 7">Multi-pass membrane protein</topology>
    </subcellularLocation>
</comment>
<evidence type="ECO:0008006" key="12">
    <source>
        <dbReference type="Google" id="ProtNLM"/>
    </source>
</evidence>
<evidence type="ECO:0000256" key="1">
    <source>
        <dbReference type="ARBA" id="ARBA00004571"/>
    </source>
</evidence>
<dbReference type="InterPro" id="IPR011662">
    <property type="entry name" value="Secretin/TonB_short_N"/>
</dbReference>
<dbReference type="RefSeq" id="WP_162276964.1">
    <property type="nucleotide sequence ID" value="NZ_MBTF01000038.1"/>
</dbReference>
<organism evidence="10 11">
    <name type="scientific">Mucilaginibacter pedocola</name>
    <dbReference type="NCBI Taxonomy" id="1792845"/>
    <lineage>
        <taxon>Bacteria</taxon>
        <taxon>Pseudomonadati</taxon>
        <taxon>Bacteroidota</taxon>
        <taxon>Sphingobacteriia</taxon>
        <taxon>Sphingobacteriales</taxon>
        <taxon>Sphingobacteriaceae</taxon>
        <taxon>Mucilaginibacter</taxon>
    </lineage>
</organism>
<keyword evidence="2 7" id="KW-0813">Transport</keyword>
<keyword evidence="3 7" id="KW-1134">Transmembrane beta strand</keyword>
<dbReference type="Gene3D" id="2.60.40.1120">
    <property type="entry name" value="Carboxypeptidase-like, regulatory domain"/>
    <property type="match status" value="1"/>
</dbReference>
<dbReference type="InterPro" id="IPR023996">
    <property type="entry name" value="TonB-dep_OMP_SusC/RagA"/>
</dbReference>
<evidence type="ECO:0000313" key="10">
    <source>
        <dbReference type="EMBL" id="OOQ56726.1"/>
    </source>
</evidence>
<evidence type="ECO:0000256" key="2">
    <source>
        <dbReference type="ARBA" id="ARBA00022448"/>
    </source>
</evidence>
<evidence type="ECO:0000259" key="9">
    <source>
        <dbReference type="Pfam" id="PF07715"/>
    </source>
</evidence>
<dbReference type="EMBL" id="MBTF01000038">
    <property type="protein sequence ID" value="OOQ56726.1"/>
    <property type="molecule type" value="Genomic_DNA"/>
</dbReference>
<dbReference type="Gene3D" id="2.170.130.10">
    <property type="entry name" value="TonB-dependent receptor, plug domain"/>
    <property type="match status" value="1"/>
</dbReference>
<keyword evidence="11" id="KW-1185">Reference proteome</keyword>
<dbReference type="InterPro" id="IPR039426">
    <property type="entry name" value="TonB-dep_rcpt-like"/>
</dbReference>
<evidence type="ECO:0000256" key="3">
    <source>
        <dbReference type="ARBA" id="ARBA00022452"/>
    </source>
</evidence>
<gene>
    <name evidence="10" type="ORF">BC343_17175</name>
</gene>
<dbReference type="NCBIfam" id="TIGR04057">
    <property type="entry name" value="SusC_RagA_signa"/>
    <property type="match status" value="1"/>
</dbReference>
<dbReference type="AlphaFoldDB" id="A0A1S9P6Z6"/>
<dbReference type="InterPro" id="IPR036942">
    <property type="entry name" value="Beta-barrel_TonB_sf"/>
</dbReference>
<keyword evidence="4 7" id="KW-0812">Transmembrane</keyword>